<name>A0A1L6FG91_9RHOO</name>
<evidence type="ECO:0000259" key="10">
    <source>
        <dbReference type="Pfam" id="PF04290"/>
    </source>
</evidence>
<dbReference type="GO" id="GO:0022857">
    <property type="term" value="F:transmembrane transporter activity"/>
    <property type="evidence" value="ECO:0007669"/>
    <property type="project" value="UniProtKB-UniRule"/>
</dbReference>
<evidence type="ECO:0000256" key="5">
    <source>
        <dbReference type="ARBA" id="ARBA00022692"/>
    </source>
</evidence>
<comment type="subunit">
    <text evidence="9">The complex comprises the extracytoplasmic solute receptor protein and the two transmembrane proteins.</text>
</comment>
<evidence type="ECO:0000313" key="12">
    <source>
        <dbReference type="Proteomes" id="UP000185739"/>
    </source>
</evidence>
<feature type="transmembrane region" description="Helical" evidence="9">
    <location>
        <begin position="60"/>
        <end position="78"/>
    </location>
</feature>
<dbReference type="KEGG" id="tcl:Tchl_3116"/>
<keyword evidence="7 9" id="KW-0472">Membrane</keyword>
<dbReference type="AlphaFoldDB" id="A0A1L6FG91"/>
<dbReference type="PANTHER" id="PTHR35011">
    <property type="entry name" value="2,3-DIKETO-L-GULONATE TRAP TRANSPORTER SMALL PERMEASE PROTEIN YIAM"/>
    <property type="match status" value="1"/>
</dbReference>
<dbReference type="EMBL" id="CP018839">
    <property type="protein sequence ID" value="APR05929.1"/>
    <property type="molecule type" value="Genomic_DNA"/>
</dbReference>
<dbReference type="Pfam" id="PF04290">
    <property type="entry name" value="DctQ"/>
    <property type="match status" value="1"/>
</dbReference>
<dbReference type="InterPro" id="IPR055348">
    <property type="entry name" value="DctQ"/>
</dbReference>
<evidence type="ECO:0000256" key="8">
    <source>
        <dbReference type="ARBA" id="ARBA00038436"/>
    </source>
</evidence>
<comment type="subcellular location">
    <subcellularLocation>
        <location evidence="1 9">Cell inner membrane</location>
        <topology evidence="1 9">Multi-pass membrane protein</topology>
    </subcellularLocation>
</comment>
<keyword evidence="4 9" id="KW-0997">Cell inner membrane</keyword>
<reference evidence="11 12" key="1">
    <citation type="submission" date="2016-12" db="EMBL/GenBank/DDBJ databases">
        <title>Complete genome sequence of Thauera chlorobenzoica, a Betaproteobacterium degrading haloaromatics anaerobically to CO2 and halides.</title>
        <authorList>
            <person name="Goris T."/>
            <person name="Mergelsberg M."/>
            <person name="Boll M."/>
        </authorList>
    </citation>
    <scope>NUCLEOTIDE SEQUENCE [LARGE SCALE GENOMIC DNA]</scope>
    <source>
        <strain evidence="11 12">3CB1</strain>
    </source>
</reference>
<dbReference type="GO" id="GO:0005886">
    <property type="term" value="C:plasma membrane"/>
    <property type="evidence" value="ECO:0007669"/>
    <property type="project" value="UniProtKB-SubCell"/>
</dbReference>
<sequence>MSARDQGRCVWSILDRWLEGIEFFFFSLSAAAVGVMTLMIGADVALRFFTGASPGWLSDLPIFLNIMMAFLAMAFMMRRRQHIVVDLLLVYLSPSKRRVARVVTLCIAQLFFVILLYAGTRVAWRSYELGNVSYTAFEVPMFILQSAIPLGALLLVCEGISQLIKLIQRGD</sequence>
<accession>A0A1L6FG91</accession>
<keyword evidence="5 9" id="KW-0812">Transmembrane</keyword>
<feature type="domain" description="Tripartite ATP-independent periplasmic transporters DctQ component" evidence="10">
    <location>
        <begin position="36"/>
        <end position="168"/>
    </location>
</feature>
<keyword evidence="2 9" id="KW-0813">Transport</keyword>
<evidence type="ECO:0000313" key="11">
    <source>
        <dbReference type="EMBL" id="APR05929.1"/>
    </source>
</evidence>
<evidence type="ECO:0000256" key="4">
    <source>
        <dbReference type="ARBA" id="ARBA00022519"/>
    </source>
</evidence>
<keyword evidence="12" id="KW-1185">Reference proteome</keyword>
<evidence type="ECO:0000256" key="3">
    <source>
        <dbReference type="ARBA" id="ARBA00022475"/>
    </source>
</evidence>
<evidence type="ECO:0000256" key="1">
    <source>
        <dbReference type="ARBA" id="ARBA00004429"/>
    </source>
</evidence>
<dbReference type="GO" id="GO:0015740">
    <property type="term" value="P:C4-dicarboxylate transport"/>
    <property type="evidence" value="ECO:0007669"/>
    <property type="project" value="TreeGrafter"/>
</dbReference>
<gene>
    <name evidence="11" type="ORF">Tchl_3116</name>
</gene>
<protein>
    <recommendedName>
        <fullName evidence="9">TRAP transporter small permease protein</fullName>
    </recommendedName>
</protein>
<dbReference type="Proteomes" id="UP000185739">
    <property type="component" value="Chromosome"/>
</dbReference>
<dbReference type="PANTHER" id="PTHR35011:SF2">
    <property type="entry name" value="2,3-DIKETO-L-GULONATE TRAP TRANSPORTER SMALL PERMEASE PROTEIN YIAM"/>
    <property type="match status" value="1"/>
</dbReference>
<evidence type="ECO:0000256" key="2">
    <source>
        <dbReference type="ARBA" id="ARBA00022448"/>
    </source>
</evidence>
<dbReference type="STRING" id="96773.Tchl_3116"/>
<evidence type="ECO:0000256" key="7">
    <source>
        <dbReference type="ARBA" id="ARBA00023136"/>
    </source>
</evidence>
<evidence type="ECO:0000256" key="9">
    <source>
        <dbReference type="RuleBase" id="RU369079"/>
    </source>
</evidence>
<feature type="transmembrane region" description="Helical" evidence="9">
    <location>
        <begin position="99"/>
        <end position="119"/>
    </location>
</feature>
<feature type="transmembrane region" description="Helical" evidence="9">
    <location>
        <begin position="139"/>
        <end position="160"/>
    </location>
</feature>
<comment type="similarity">
    <text evidence="8 9">Belongs to the TRAP transporter small permease family.</text>
</comment>
<keyword evidence="3" id="KW-1003">Cell membrane</keyword>
<dbReference type="InterPro" id="IPR007387">
    <property type="entry name" value="TRAP_DctQ"/>
</dbReference>
<proteinExistence type="inferred from homology"/>
<keyword evidence="6 9" id="KW-1133">Transmembrane helix</keyword>
<evidence type="ECO:0000256" key="6">
    <source>
        <dbReference type="ARBA" id="ARBA00022989"/>
    </source>
</evidence>
<comment type="function">
    <text evidence="9">Part of the tripartite ATP-independent periplasmic (TRAP) transport system.</text>
</comment>
<feature type="transmembrane region" description="Helical" evidence="9">
    <location>
        <begin position="21"/>
        <end position="40"/>
    </location>
</feature>
<organism evidence="11 12">
    <name type="scientific">Thauera chlorobenzoica</name>
    <dbReference type="NCBI Taxonomy" id="96773"/>
    <lineage>
        <taxon>Bacteria</taxon>
        <taxon>Pseudomonadati</taxon>
        <taxon>Pseudomonadota</taxon>
        <taxon>Betaproteobacteria</taxon>
        <taxon>Rhodocyclales</taxon>
        <taxon>Zoogloeaceae</taxon>
        <taxon>Thauera</taxon>
    </lineage>
</organism>